<proteinExistence type="inferred from homology"/>
<dbReference type="KEGG" id="sdyn:Mal52_00910"/>
<dbReference type="GO" id="GO:0006935">
    <property type="term" value="P:chemotaxis"/>
    <property type="evidence" value="ECO:0007669"/>
    <property type="project" value="UniProtKB-KW"/>
</dbReference>
<evidence type="ECO:0000256" key="7">
    <source>
        <dbReference type="ARBA" id="ARBA00022779"/>
    </source>
</evidence>
<protein>
    <recommendedName>
        <fullName evidence="4">Flagellar motor switch protein FliG</fullName>
    </recommendedName>
</protein>
<dbReference type="Gene3D" id="1.10.220.30">
    <property type="match status" value="3"/>
</dbReference>
<evidence type="ECO:0000313" key="14">
    <source>
        <dbReference type="EMBL" id="QDU41638.1"/>
    </source>
</evidence>
<evidence type="ECO:0000256" key="6">
    <source>
        <dbReference type="ARBA" id="ARBA00022500"/>
    </source>
</evidence>
<dbReference type="FunFam" id="1.10.220.30:FF:000001">
    <property type="entry name" value="Flagellar motor switch protein FliG"/>
    <property type="match status" value="1"/>
</dbReference>
<dbReference type="SUPFAM" id="SSF48029">
    <property type="entry name" value="FliG"/>
    <property type="match status" value="2"/>
</dbReference>
<feature type="domain" description="Flagellar motor switch protein FliG middle" evidence="12">
    <location>
        <begin position="120"/>
        <end position="193"/>
    </location>
</feature>
<sequence>MHPTNESQMKRVRKSAVLLLSLDRTMSAEILSQLNKDAIEQVALEIARLDDVTQEEQEAVLEEFYLQGRARRHIESGGIEHAYALLEQSMGKDEAAEIIDSLRQSMSSVPFGFMHKVSAENVITFIIEEHPQTIALIMSHLPSGLAAEVLGRLPSDKQLDVVRRVATMEQTSPEVIRDVESSLHARMRTMFSQSMEKAGGVGSVAQILNVTDRMTNKGILENLEQDNPDLVDEIKRLMFVFDDILKLDDKSVQSLLKEVDNSQWALALKGASEDLKAKIMGNLSQRAAAMLQEEMDYLGPVKLSDVEAMQQQIVDTVRRLEDSGEITVATGNEAEQLIT</sequence>
<keyword evidence="15" id="KW-1185">Reference proteome</keyword>
<keyword evidence="14" id="KW-0282">Flagellum</keyword>
<dbReference type="InterPro" id="IPR028263">
    <property type="entry name" value="FliG_N"/>
</dbReference>
<keyword evidence="7" id="KW-0283">Flagellar rotation</keyword>
<dbReference type="Pfam" id="PF14841">
    <property type="entry name" value="FliG_M"/>
    <property type="match status" value="1"/>
</dbReference>
<comment type="similarity">
    <text evidence="3">Belongs to the FliG family.</text>
</comment>
<dbReference type="AlphaFoldDB" id="A0A517ZGN2"/>
<dbReference type="PIRSF" id="PIRSF003161">
    <property type="entry name" value="FliG"/>
    <property type="match status" value="1"/>
</dbReference>
<organism evidence="14 15">
    <name type="scientific">Symmachiella dynata</name>
    <dbReference type="NCBI Taxonomy" id="2527995"/>
    <lineage>
        <taxon>Bacteria</taxon>
        <taxon>Pseudomonadati</taxon>
        <taxon>Planctomycetota</taxon>
        <taxon>Planctomycetia</taxon>
        <taxon>Planctomycetales</taxon>
        <taxon>Planctomycetaceae</taxon>
        <taxon>Symmachiella</taxon>
    </lineage>
</organism>
<evidence type="ECO:0000256" key="8">
    <source>
        <dbReference type="ARBA" id="ARBA00023136"/>
    </source>
</evidence>
<evidence type="ECO:0000256" key="4">
    <source>
        <dbReference type="ARBA" id="ARBA00021870"/>
    </source>
</evidence>
<gene>
    <name evidence="14" type="primary">fliG</name>
    <name evidence="14" type="ORF">Mal52_00910</name>
</gene>
<accession>A0A517ZGN2</accession>
<evidence type="ECO:0000313" key="15">
    <source>
        <dbReference type="Proteomes" id="UP000319383"/>
    </source>
</evidence>
<evidence type="ECO:0000256" key="5">
    <source>
        <dbReference type="ARBA" id="ARBA00022475"/>
    </source>
</evidence>
<dbReference type="PANTHER" id="PTHR30534">
    <property type="entry name" value="FLAGELLAR MOTOR SWITCH PROTEIN FLIG"/>
    <property type="match status" value="1"/>
</dbReference>
<evidence type="ECO:0000259" key="13">
    <source>
        <dbReference type="Pfam" id="PF14842"/>
    </source>
</evidence>
<dbReference type="NCBIfam" id="TIGR00207">
    <property type="entry name" value="fliG"/>
    <property type="match status" value="1"/>
</dbReference>
<reference evidence="14 15" key="1">
    <citation type="submission" date="2019-02" db="EMBL/GenBank/DDBJ databases">
        <title>Deep-cultivation of Planctomycetes and their phenomic and genomic characterization uncovers novel biology.</title>
        <authorList>
            <person name="Wiegand S."/>
            <person name="Jogler M."/>
            <person name="Boedeker C."/>
            <person name="Pinto D."/>
            <person name="Vollmers J."/>
            <person name="Rivas-Marin E."/>
            <person name="Kohn T."/>
            <person name="Peeters S.H."/>
            <person name="Heuer A."/>
            <person name="Rast P."/>
            <person name="Oberbeckmann S."/>
            <person name="Bunk B."/>
            <person name="Jeske O."/>
            <person name="Meyerdierks A."/>
            <person name="Storesund J.E."/>
            <person name="Kallscheuer N."/>
            <person name="Luecker S."/>
            <person name="Lage O.M."/>
            <person name="Pohl T."/>
            <person name="Merkel B.J."/>
            <person name="Hornburger P."/>
            <person name="Mueller R.-W."/>
            <person name="Bruemmer F."/>
            <person name="Labrenz M."/>
            <person name="Spormann A.M."/>
            <person name="Op den Camp H."/>
            <person name="Overmann J."/>
            <person name="Amann R."/>
            <person name="Jetten M.S.M."/>
            <person name="Mascher T."/>
            <person name="Medema M.H."/>
            <person name="Devos D.P."/>
            <person name="Kaster A.-K."/>
            <person name="Ovreas L."/>
            <person name="Rohde M."/>
            <person name="Galperin M.Y."/>
            <person name="Jogler C."/>
        </authorList>
    </citation>
    <scope>NUCLEOTIDE SEQUENCE [LARGE SCALE GENOMIC DNA]</scope>
    <source>
        <strain evidence="14 15">Mal52</strain>
    </source>
</reference>
<dbReference type="GO" id="GO:0003774">
    <property type="term" value="F:cytoskeletal motor activity"/>
    <property type="evidence" value="ECO:0007669"/>
    <property type="project" value="InterPro"/>
</dbReference>
<name>A0A517ZGN2_9PLAN</name>
<evidence type="ECO:0000256" key="2">
    <source>
        <dbReference type="ARBA" id="ARBA00004413"/>
    </source>
</evidence>
<dbReference type="GO" id="GO:0005886">
    <property type="term" value="C:plasma membrane"/>
    <property type="evidence" value="ECO:0007669"/>
    <property type="project" value="UniProtKB-SubCell"/>
</dbReference>
<evidence type="ECO:0000256" key="9">
    <source>
        <dbReference type="ARBA" id="ARBA00023143"/>
    </source>
</evidence>
<keyword evidence="6" id="KW-0145">Chemotaxis</keyword>
<evidence type="ECO:0000259" key="12">
    <source>
        <dbReference type="Pfam" id="PF14841"/>
    </source>
</evidence>
<keyword evidence="14" id="KW-0966">Cell projection</keyword>
<comment type="function">
    <text evidence="10">FliG is one of three proteins (FliG, FliN, FliM) that forms the rotor-mounted switch complex (C ring), located at the base of the basal body. This complex interacts with the CheY and CheZ chemotaxis proteins, in addition to contacting components of the motor that determine the direction of flagellar rotation.</text>
</comment>
<keyword evidence="8" id="KW-0472">Membrane</keyword>
<dbReference type="Pfam" id="PF01706">
    <property type="entry name" value="FliG_C"/>
    <property type="match status" value="1"/>
</dbReference>
<dbReference type="InterPro" id="IPR011002">
    <property type="entry name" value="FliG_a-hlx"/>
</dbReference>
<dbReference type="InterPro" id="IPR023087">
    <property type="entry name" value="Flg_Motor_Flig_C"/>
</dbReference>
<feature type="domain" description="Flagellar motor switch protein FliG N-terminal" evidence="13">
    <location>
        <begin position="8"/>
        <end position="111"/>
    </location>
</feature>
<feature type="domain" description="Flagellar motor switch protein FliG C-terminal" evidence="11">
    <location>
        <begin position="221"/>
        <end position="327"/>
    </location>
</feature>
<dbReference type="PANTHER" id="PTHR30534:SF0">
    <property type="entry name" value="FLAGELLAR MOTOR SWITCH PROTEIN FLIG"/>
    <property type="match status" value="1"/>
</dbReference>
<dbReference type="EMBL" id="CP036276">
    <property type="protein sequence ID" value="QDU41638.1"/>
    <property type="molecule type" value="Genomic_DNA"/>
</dbReference>
<evidence type="ECO:0000256" key="1">
    <source>
        <dbReference type="ARBA" id="ARBA00004117"/>
    </source>
</evidence>
<keyword evidence="9" id="KW-0975">Bacterial flagellum</keyword>
<comment type="subcellular location">
    <subcellularLocation>
        <location evidence="1">Bacterial flagellum basal body</location>
    </subcellularLocation>
    <subcellularLocation>
        <location evidence="2">Cell membrane</location>
        <topology evidence="2">Peripheral membrane protein</topology>
        <orientation evidence="2">Cytoplasmic side</orientation>
    </subcellularLocation>
</comment>
<evidence type="ECO:0000259" key="11">
    <source>
        <dbReference type="Pfam" id="PF01706"/>
    </source>
</evidence>
<keyword evidence="14" id="KW-0969">Cilium</keyword>
<evidence type="ECO:0000256" key="10">
    <source>
        <dbReference type="ARBA" id="ARBA00025598"/>
    </source>
</evidence>
<dbReference type="GO" id="GO:0009425">
    <property type="term" value="C:bacterial-type flagellum basal body"/>
    <property type="evidence" value="ECO:0007669"/>
    <property type="project" value="UniProtKB-SubCell"/>
</dbReference>
<keyword evidence="5" id="KW-1003">Cell membrane</keyword>
<dbReference type="Proteomes" id="UP000319383">
    <property type="component" value="Chromosome"/>
</dbReference>
<dbReference type="InterPro" id="IPR032779">
    <property type="entry name" value="FliG_M"/>
</dbReference>
<dbReference type="Pfam" id="PF14842">
    <property type="entry name" value="FliG_N"/>
    <property type="match status" value="1"/>
</dbReference>
<evidence type="ECO:0000256" key="3">
    <source>
        <dbReference type="ARBA" id="ARBA00010299"/>
    </source>
</evidence>
<dbReference type="GO" id="GO:0071973">
    <property type="term" value="P:bacterial-type flagellum-dependent cell motility"/>
    <property type="evidence" value="ECO:0007669"/>
    <property type="project" value="InterPro"/>
</dbReference>
<dbReference type="PRINTS" id="PR00954">
    <property type="entry name" value="FLGMOTORFLIG"/>
</dbReference>
<dbReference type="InterPro" id="IPR000090">
    <property type="entry name" value="Flg_Motor_Flig"/>
</dbReference>